<dbReference type="RefSeq" id="XP_024370719.1">
    <property type="nucleotide sequence ID" value="XM_024514951.2"/>
</dbReference>
<dbReference type="GeneID" id="112280029"/>
<evidence type="ECO:0000256" key="1">
    <source>
        <dbReference type="SAM" id="MobiDB-lite"/>
    </source>
</evidence>
<dbReference type="KEGG" id="ppp:112280029"/>
<gene>
    <name evidence="3" type="primary">LOC112280029</name>
    <name evidence="2" type="ORF">PHYPA_000167</name>
</gene>
<dbReference type="Proteomes" id="UP000006727">
    <property type="component" value="Chromosome 1"/>
</dbReference>
<evidence type="ECO:0000313" key="3">
    <source>
        <dbReference type="EnsemblPlants" id="Pp3c1_3940V3.1"/>
    </source>
</evidence>
<feature type="compositionally biased region" description="Polar residues" evidence="1">
    <location>
        <begin position="359"/>
        <end position="386"/>
    </location>
</feature>
<reference evidence="2 4" key="2">
    <citation type="journal article" date="2018" name="Plant J.">
        <title>The Physcomitrella patens chromosome-scale assembly reveals moss genome structure and evolution.</title>
        <authorList>
            <person name="Lang D."/>
            <person name="Ullrich K.K."/>
            <person name="Murat F."/>
            <person name="Fuchs J."/>
            <person name="Jenkins J."/>
            <person name="Haas F.B."/>
            <person name="Piednoel M."/>
            <person name="Gundlach H."/>
            <person name="Van Bel M."/>
            <person name="Meyberg R."/>
            <person name="Vives C."/>
            <person name="Morata J."/>
            <person name="Symeonidi A."/>
            <person name="Hiss M."/>
            <person name="Muchero W."/>
            <person name="Kamisugi Y."/>
            <person name="Saleh O."/>
            <person name="Blanc G."/>
            <person name="Decker E.L."/>
            <person name="van Gessel N."/>
            <person name="Grimwood J."/>
            <person name="Hayes R.D."/>
            <person name="Graham S.W."/>
            <person name="Gunter L.E."/>
            <person name="McDaniel S.F."/>
            <person name="Hoernstein S.N.W."/>
            <person name="Larsson A."/>
            <person name="Li F.W."/>
            <person name="Perroud P.F."/>
            <person name="Phillips J."/>
            <person name="Ranjan P."/>
            <person name="Rokshar D.S."/>
            <person name="Rothfels C.J."/>
            <person name="Schneider L."/>
            <person name="Shu S."/>
            <person name="Stevenson D.W."/>
            <person name="Thummler F."/>
            <person name="Tillich M."/>
            <person name="Villarreal Aguilar J.C."/>
            <person name="Widiez T."/>
            <person name="Wong G.K."/>
            <person name="Wymore A."/>
            <person name="Zhang Y."/>
            <person name="Zimmer A.D."/>
            <person name="Quatrano R.S."/>
            <person name="Mayer K.F.X."/>
            <person name="Goodstein D."/>
            <person name="Casacuberta J.M."/>
            <person name="Vandepoele K."/>
            <person name="Reski R."/>
            <person name="Cuming A.C."/>
            <person name="Tuskan G.A."/>
            <person name="Maumus F."/>
            <person name="Salse J."/>
            <person name="Schmutz J."/>
            <person name="Rensing S.A."/>
        </authorList>
    </citation>
    <scope>NUCLEOTIDE SEQUENCE [LARGE SCALE GENOMIC DNA]</scope>
    <source>
        <strain evidence="3 4">cv. Gransden 2004</strain>
    </source>
</reference>
<dbReference type="OrthoDB" id="10518361at2759"/>
<protein>
    <submittedName>
        <fullName evidence="2 3">Uncharacterized protein</fullName>
    </submittedName>
</protein>
<organism evidence="2">
    <name type="scientific">Physcomitrium patens</name>
    <name type="common">Spreading-leaved earth moss</name>
    <name type="synonym">Physcomitrella patens</name>
    <dbReference type="NCBI Taxonomy" id="3218"/>
    <lineage>
        <taxon>Eukaryota</taxon>
        <taxon>Viridiplantae</taxon>
        <taxon>Streptophyta</taxon>
        <taxon>Embryophyta</taxon>
        <taxon>Bryophyta</taxon>
        <taxon>Bryophytina</taxon>
        <taxon>Bryopsida</taxon>
        <taxon>Funariidae</taxon>
        <taxon>Funariales</taxon>
        <taxon>Funariaceae</taxon>
        <taxon>Physcomitrium</taxon>
    </lineage>
</organism>
<reference evidence="3" key="3">
    <citation type="submission" date="2020-12" db="UniProtKB">
        <authorList>
            <consortium name="EnsemblPlants"/>
        </authorList>
    </citation>
    <scope>IDENTIFICATION</scope>
</reference>
<feature type="compositionally biased region" description="Polar residues" evidence="1">
    <location>
        <begin position="326"/>
        <end position="338"/>
    </location>
</feature>
<dbReference type="Gramene" id="Pp3c1_3940V3.2">
    <property type="protein sequence ID" value="Pp3c1_3940V3.2"/>
    <property type="gene ID" value="Pp3c1_3940"/>
</dbReference>
<dbReference type="Gramene" id="Pp3c1_3940V3.1">
    <property type="protein sequence ID" value="Pp3c1_3940V3.1"/>
    <property type="gene ID" value="Pp3c1_3940"/>
</dbReference>
<feature type="region of interest" description="Disordered" evidence="1">
    <location>
        <begin position="40"/>
        <end position="413"/>
    </location>
</feature>
<reference evidence="2 4" key="1">
    <citation type="journal article" date="2008" name="Science">
        <title>The Physcomitrella genome reveals evolutionary insights into the conquest of land by plants.</title>
        <authorList>
            <person name="Rensing S."/>
            <person name="Lang D."/>
            <person name="Zimmer A."/>
            <person name="Terry A."/>
            <person name="Salamov A."/>
            <person name="Shapiro H."/>
            <person name="Nishiyama T."/>
            <person name="Perroud P.-F."/>
            <person name="Lindquist E."/>
            <person name="Kamisugi Y."/>
            <person name="Tanahashi T."/>
            <person name="Sakakibara K."/>
            <person name="Fujita T."/>
            <person name="Oishi K."/>
            <person name="Shin-I T."/>
            <person name="Kuroki Y."/>
            <person name="Toyoda A."/>
            <person name="Suzuki Y."/>
            <person name="Hashimoto A."/>
            <person name="Yamaguchi K."/>
            <person name="Sugano A."/>
            <person name="Kohara Y."/>
            <person name="Fujiyama A."/>
            <person name="Anterola A."/>
            <person name="Aoki S."/>
            <person name="Ashton N."/>
            <person name="Barbazuk W.B."/>
            <person name="Barker E."/>
            <person name="Bennetzen J."/>
            <person name="Bezanilla M."/>
            <person name="Blankenship R."/>
            <person name="Cho S.H."/>
            <person name="Dutcher S."/>
            <person name="Estelle M."/>
            <person name="Fawcett J.A."/>
            <person name="Gundlach H."/>
            <person name="Hanada K."/>
            <person name="Heyl A."/>
            <person name="Hicks K.A."/>
            <person name="Hugh J."/>
            <person name="Lohr M."/>
            <person name="Mayer K."/>
            <person name="Melkozernov A."/>
            <person name="Murata T."/>
            <person name="Nelson D."/>
            <person name="Pils B."/>
            <person name="Prigge M."/>
            <person name="Reiss B."/>
            <person name="Renner T."/>
            <person name="Rombauts S."/>
            <person name="Rushton P."/>
            <person name="Sanderfoot A."/>
            <person name="Schween G."/>
            <person name="Shiu S.-H."/>
            <person name="Stueber K."/>
            <person name="Theodoulou F.L."/>
            <person name="Tu H."/>
            <person name="Van de Peer Y."/>
            <person name="Verrier P.J."/>
            <person name="Waters E."/>
            <person name="Wood A."/>
            <person name="Yang L."/>
            <person name="Cove D."/>
            <person name="Cuming A."/>
            <person name="Hasebe M."/>
            <person name="Lucas S."/>
            <person name="Mishler D.B."/>
            <person name="Reski R."/>
            <person name="Grigoriev I."/>
            <person name="Quatrano R.S."/>
            <person name="Boore J.L."/>
        </authorList>
    </citation>
    <scope>NUCLEOTIDE SEQUENCE [LARGE SCALE GENOMIC DNA]</scope>
    <source>
        <strain evidence="3 4">cv. Gransden 2004</strain>
    </source>
</reference>
<dbReference type="EMBL" id="ABEU02000001">
    <property type="protein sequence ID" value="PNR61744.1"/>
    <property type="molecule type" value="Genomic_DNA"/>
</dbReference>
<evidence type="ECO:0000313" key="4">
    <source>
        <dbReference type="Proteomes" id="UP000006727"/>
    </source>
</evidence>
<name>A0A2K1L6W2_PHYPA</name>
<dbReference type="AlphaFoldDB" id="A0A2K1L6W2"/>
<feature type="compositionally biased region" description="Basic residues" evidence="1">
    <location>
        <begin position="292"/>
        <end position="301"/>
    </location>
</feature>
<feature type="compositionally biased region" description="Low complexity" evidence="1">
    <location>
        <begin position="112"/>
        <end position="128"/>
    </location>
</feature>
<keyword evidence="4" id="KW-1185">Reference proteome</keyword>
<evidence type="ECO:0000313" key="2">
    <source>
        <dbReference type="EMBL" id="PNR61744.1"/>
    </source>
</evidence>
<dbReference type="PaxDb" id="3218-PP1S45_56V6.1"/>
<dbReference type="EnsemblPlants" id="Pp3c1_3940V3.1">
    <property type="protein sequence ID" value="Pp3c1_3940V3.1"/>
    <property type="gene ID" value="Pp3c1_3940"/>
</dbReference>
<feature type="compositionally biased region" description="Polar residues" evidence="1">
    <location>
        <begin position="147"/>
        <end position="163"/>
    </location>
</feature>
<feature type="compositionally biased region" description="Polar residues" evidence="1">
    <location>
        <begin position="217"/>
        <end position="227"/>
    </location>
</feature>
<accession>A0A2K1L6W2</accession>
<proteinExistence type="predicted"/>
<feature type="compositionally biased region" description="Polar residues" evidence="1">
    <location>
        <begin position="171"/>
        <end position="188"/>
    </location>
</feature>
<sequence length="537" mass="59426">MERETELTQSWNSEITRVDENGGVLQGIPLLVGGEMRTFSLPAPLDDDGTDVSLKDWQVGPGGNSTDRERRGVYPIKPFKGSVRMRFTPMEPRLDEDQYSSQGQSSPELFETPTTPRTPRASSTGTRSNSASPTKSFRHQGNPPGINFQSLQPETPSGESDFSPNRDAHHQQQNITSIDVSETSSPRTSGMAFDACIDGISPDEVTPENANLRCRSQRGSSRGNSLRVSFVEKTEVAPEPRPSPPIKIRHTLKSRSLREPKEVKISQPKWESSTKISSHPTPSPTPKPTVHAPKHGVRPRKSSTPGAKPRAHSQPTPEIVPEPHSNLYSSAGRSFGSQRHSRRSPDSQHFSGESDKLYDSSSQELGTSSNESGRENVTSLKPNSPSYRVRSNRKQQNGRQQVDDPDEDTKGVMCGGGFGDTKLSAEFVRLLSKLCRVSIPSPKQPDCLKPALQQRGRSLEKSNSMPVKWDQAKDVSPMRENYAVIGRRDSLRLLSERCSTAPAPTYSVDKPRKIRTHGPHIHFYKSISKNLDLKLRS</sequence>
<dbReference type="EnsemblPlants" id="Pp3c1_3940V3.2">
    <property type="protein sequence ID" value="Pp3c1_3940V3.2"/>
    <property type="gene ID" value="Pp3c1_3940"/>
</dbReference>